<dbReference type="AlphaFoldDB" id="T1IY65"/>
<evidence type="ECO:0000313" key="3">
    <source>
        <dbReference type="Proteomes" id="UP000014500"/>
    </source>
</evidence>
<reference evidence="2" key="2">
    <citation type="submission" date="2015-02" db="UniProtKB">
        <authorList>
            <consortium name="EnsemblMetazoa"/>
        </authorList>
    </citation>
    <scope>IDENTIFICATION</scope>
</reference>
<feature type="signal peptide" evidence="1">
    <location>
        <begin position="1"/>
        <end position="30"/>
    </location>
</feature>
<dbReference type="EnsemblMetazoa" id="SMAR006169-RA">
    <property type="protein sequence ID" value="SMAR006169-PA"/>
    <property type="gene ID" value="SMAR006169"/>
</dbReference>
<feature type="chain" id="PRO_5004579722" evidence="1">
    <location>
        <begin position="31"/>
        <end position="111"/>
    </location>
</feature>
<dbReference type="EMBL" id="JH431671">
    <property type="status" value="NOT_ANNOTATED_CDS"/>
    <property type="molecule type" value="Genomic_DNA"/>
</dbReference>
<dbReference type="HOGENOM" id="CLU_2161521_0_0_1"/>
<evidence type="ECO:0000256" key="1">
    <source>
        <dbReference type="SAM" id="SignalP"/>
    </source>
</evidence>
<proteinExistence type="predicted"/>
<reference evidence="3" key="1">
    <citation type="submission" date="2011-05" db="EMBL/GenBank/DDBJ databases">
        <authorList>
            <person name="Richards S.R."/>
            <person name="Qu J."/>
            <person name="Jiang H."/>
            <person name="Jhangiani S.N."/>
            <person name="Agravi P."/>
            <person name="Goodspeed R."/>
            <person name="Gross S."/>
            <person name="Mandapat C."/>
            <person name="Jackson L."/>
            <person name="Mathew T."/>
            <person name="Pu L."/>
            <person name="Thornton R."/>
            <person name="Saada N."/>
            <person name="Wilczek-Boney K.B."/>
            <person name="Lee S."/>
            <person name="Kovar C."/>
            <person name="Wu Y."/>
            <person name="Scherer S.E."/>
            <person name="Worley K.C."/>
            <person name="Muzny D.M."/>
            <person name="Gibbs R."/>
        </authorList>
    </citation>
    <scope>NUCLEOTIDE SEQUENCE</scope>
    <source>
        <strain evidence="3">Brora</strain>
    </source>
</reference>
<protein>
    <submittedName>
        <fullName evidence="2">Uncharacterized protein</fullName>
    </submittedName>
</protein>
<accession>T1IY65</accession>
<evidence type="ECO:0000313" key="2">
    <source>
        <dbReference type="EnsemblMetazoa" id="SMAR006169-PA"/>
    </source>
</evidence>
<keyword evidence="3" id="KW-1185">Reference proteome</keyword>
<sequence length="111" mass="12790">MEILIMAHHHTLSTLISLSLLLTLWTCVDSQKQTNDIMDDFDWHRDQEEQFQQEFTREIKDPLPGLVKRALSLLAQGKTFGITKSRNSPNTFVSAVARGLSRPKDRFVHQI</sequence>
<name>T1IY65_STRMM</name>
<organism evidence="2 3">
    <name type="scientific">Strigamia maritima</name>
    <name type="common">European centipede</name>
    <name type="synonym">Geophilus maritimus</name>
    <dbReference type="NCBI Taxonomy" id="126957"/>
    <lineage>
        <taxon>Eukaryota</taxon>
        <taxon>Metazoa</taxon>
        <taxon>Ecdysozoa</taxon>
        <taxon>Arthropoda</taxon>
        <taxon>Myriapoda</taxon>
        <taxon>Chilopoda</taxon>
        <taxon>Pleurostigmophora</taxon>
        <taxon>Geophilomorpha</taxon>
        <taxon>Linotaeniidae</taxon>
        <taxon>Strigamia</taxon>
    </lineage>
</organism>
<keyword evidence="1" id="KW-0732">Signal</keyword>
<dbReference type="Proteomes" id="UP000014500">
    <property type="component" value="Unassembled WGS sequence"/>
</dbReference>